<feature type="chain" id="PRO_5047319429" description="PepSY-like beta-lactamase-inhibitor" evidence="1">
    <location>
        <begin position="21"/>
        <end position="158"/>
    </location>
</feature>
<reference evidence="3" key="1">
    <citation type="journal article" date="2019" name="Int. J. Syst. Evol. Microbiol.">
        <title>The Global Catalogue of Microorganisms (GCM) 10K type strain sequencing project: providing services to taxonomists for standard genome sequencing and annotation.</title>
        <authorList>
            <consortium name="The Broad Institute Genomics Platform"/>
            <consortium name="The Broad Institute Genome Sequencing Center for Infectious Disease"/>
            <person name="Wu L."/>
            <person name="Ma J."/>
        </authorList>
    </citation>
    <scope>NUCLEOTIDE SEQUENCE [LARGE SCALE GENOMIC DNA]</scope>
    <source>
        <strain evidence="3">JCM 17085</strain>
    </source>
</reference>
<organism evidence="2 3">
    <name type="scientific">Mucilaginibacter panaciglaebae</name>
    <dbReference type="NCBI Taxonomy" id="502331"/>
    <lineage>
        <taxon>Bacteria</taxon>
        <taxon>Pseudomonadati</taxon>
        <taxon>Bacteroidota</taxon>
        <taxon>Sphingobacteriia</taxon>
        <taxon>Sphingobacteriales</taxon>
        <taxon>Sphingobacteriaceae</taxon>
        <taxon>Mucilaginibacter</taxon>
    </lineage>
</organism>
<dbReference type="Gene3D" id="3.10.450.360">
    <property type="match status" value="1"/>
</dbReference>
<name>A0ABP7WKU2_9SPHI</name>
<keyword evidence="1" id="KW-0732">Signal</keyword>
<keyword evidence="3" id="KW-1185">Reference proteome</keyword>
<dbReference type="SUPFAM" id="SSF160574">
    <property type="entry name" value="BT0923-like"/>
    <property type="match status" value="1"/>
</dbReference>
<dbReference type="RefSeq" id="WP_345101443.1">
    <property type="nucleotide sequence ID" value="NZ_BAABCV010000003.1"/>
</dbReference>
<evidence type="ECO:0008006" key="4">
    <source>
        <dbReference type="Google" id="ProtNLM"/>
    </source>
</evidence>
<accession>A0ABP7WKU2</accession>
<protein>
    <recommendedName>
        <fullName evidence="4">PepSY-like beta-lactamase-inhibitor</fullName>
    </recommendedName>
</protein>
<gene>
    <name evidence="2" type="ORF">GCM10022392_10230</name>
</gene>
<evidence type="ECO:0000313" key="3">
    <source>
        <dbReference type="Proteomes" id="UP001500841"/>
    </source>
</evidence>
<sequence>MKKLIFTAVFATLVSVAAFADGGKKTSTTTGEENVSYAVLTQFQDNFADAGNVTWTVSSTSQKASFTKNNVNYTAYYDSIDQYWGLAQEVTFASVTKEVKNVIAKNYADYDVKSVTRFETNDGEEPVVYFIGLKNAKEDLILTISPADGQIENIAKVK</sequence>
<evidence type="ECO:0000313" key="2">
    <source>
        <dbReference type="EMBL" id="GAA4090592.1"/>
    </source>
</evidence>
<feature type="signal peptide" evidence="1">
    <location>
        <begin position="1"/>
        <end position="20"/>
    </location>
</feature>
<dbReference type="Proteomes" id="UP001500841">
    <property type="component" value="Unassembled WGS sequence"/>
</dbReference>
<evidence type="ECO:0000256" key="1">
    <source>
        <dbReference type="SAM" id="SignalP"/>
    </source>
</evidence>
<dbReference type="EMBL" id="BAABCV010000003">
    <property type="protein sequence ID" value="GAA4090592.1"/>
    <property type="molecule type" value="Genomic_DNA"/>
</dbReference>
<proteinExistence type="predicted"/>
<comment type="caution">
    <text evidence="2">The sequence shown here is derived from an EMBL/GenBank/DDBJ whole genome shotgun (WGS) entry which is preliminary data.</text>
</comment>